<proteinExistence type="predicted"/>
<organism evidence="1 2">
    <name type="scientific">Smittium culicis</name>
    <dbReference type="NCBI Taxonomy" id="133412"/>
    <lineage>
        <taxon>Eukaryota</taxon>
        <taxon>Fungi</taxon>
        <taxon>Fungi incertae sedis</taxon>
        <taxon>Zoopagomycota</taxon>
        <taxon>Kickxellomycotina</taxon>
        <taxon>Harpellomycetes</taxon>
        <taxon>Harpellales</taxon>
        <taxon>Legeriomycetaceae</taxon>
        <taxon>Smittium</taxon>
    </lineage>
</organism>
<dbReference type="OrthoDB" id="5579505at2759"/>
<comment type="caution">
    <text evidence="1">The sequence shown here is derived from an EMBL/GenBank/DDBJ whole genome shotgun (WGS) entry which is preliminary data.</text>
</comment>
<gene>
    <name evidence="1" type="ORF">AYI70_g3800</name>
</gene>
<name>A0A1R1Y1W3_9FUNG</name>
<accession>A0A1R1Y1W3</accession>
<dbReference type="Proteomes" id="UP000187283">
    <property type="component" value="Unassembled WGS sequence"/>
</dbReference>
<sequence length="224" mass="25163">MHLMWMKRREELGITSVFLRTSIARECAIIKWPASKTCIADLINKPIKAQKSSLALKLGTGFQQAKVSNSKGSRYNKGAVGRMIDHIYYAGLNSRPNWCTANRFLDLSDHMPIAAQWNLDSFEVPEKKVKINAKKILLAENKFTTNNRFAVLAASNLALYELCLSLVDVAWDQSAQLGAVTAPGESFKTILSKKTLKKIKKRRKKFEKTVNKKGPISEYVDAKS</sequence>
<reference evidence="1 2" key="1">
    <citation type="submission" date="2017-01" db="EMBL/GenBank/DDBJ databases">
        <authorList>
            <person name="Mah S.A."/>
            <person name="Swanson W.J."/>
            <person name="Moy G.W."/>
            <person name="Vacquier V.D."/>
        </authorList>
    </citation>
    <scope>NUCLEOTIDE SEQUENCE [LARGE SCALE GENOMIC DNA]</scope>
    <source>
        <strain evidence="1 2">GSMNP</strain>
    </source>
</reference>
<evidence type="ECO:0000313" key="1">
    <source>
        <dbReference type="EMBL" id="OMJ20903.1"/>
    </source>
</evidence>
<protein>
    <recommendedName>
        <fullName evidence="3">Endonuclease/exonuclease/phosphatase domain-containing protein</fullName>
    </recommendedName>
</protein>
<evidence type="ECO:0008006" key="3">
    <source>
        <dbReference type="Google" id="ProtNLM"/>
    </source>
</evidence>
<keyword evidence="2" id="KW-1185">Reference proteome</keyword>
<dbReference type="STRING" id="133412.A0A1R1Y1W3"/>
<evidence type="ECO:0000313" key="2">
    <source>
        <dbReference type="Proteomes" id="UP000187283"/>
    </source>
</evidence>
<feature type="non-terminal residue" evidence="1">
    <location>
        <position position="224"/>
    </location>
</feature>
<dbReference type="AlphaFoldDB" id="A0A1R1Y1W3"/>
<dbReference type="EMBL" id="LSSN01001135">
    <property type="protein sequence ID" value="OMJ20903.1"/>
    <property type="molecule type" value="Genomic_DNA"/>
</dbReference>